<dbReference type="SUPFAM" id="SSF88713">
    <property type="entry name" value="Glycoside hydrolase/deacetylase"/>
    <property type="match status" value="1"/>
</dbReference>
<dbReference type="PANTHER" id="PTHR43123">
    <property type="entry name" value="POLYSACCHARIDE DEACETYLASE-RELATED"/>
    <property type="match status" value="1"/>
</dbReference>
<evidence type="ECO:0000313" key="2">
    <source>
        <dbReference type="EMBL" id="MCA1857365.1"/>
    </source>
</evidence>
<evidence type="ECO:0000259" key="1">
    <source>
        <dbReference type="Pfam" id="PF01522"/>
    </source>
</evidence>
<sequence>MAPDADMAAYPRRRYGMDHERYDWQMLAHRPTPPWPGDKQLALWVNVSLQFFPMNPASKTRLPGSMTMPYPDLRHFTLRDYGNRVGIYRFFEAFDHHGVKPTVAMNARLAERHPYLLERVLARGDELVAHGWDMDSPHVAPLAPEAEAELVRRSLGRLRELSGQPVRGWLGPGRLETAVTPDLIAAEGIDYFCDWVNDDMPYRFRTAAGSLWAMPLSNELDDRFVLMDNLHSAESWMEQVMDACDLLLAEARAAGGGRILALSVHPWMLGQPHRIGYLERALAYIMGQDGVWSATAGEIVDAFAARSGVEPAAAIDSGNNTSV</sequence>
<dbReference type="PANTHER" id="PTHR43123:SF4">
    <property type="entry name" value="POLYSACCHARIDE DEACETYLASE"/>
    <property type="match status" value="1"/>
</dbReference>
<feature type="domain" description="NodB homology" evidence="1">
    <location>
        <begin position="88"/>
        <end position="188"/>
    </location>
</feature>
<dbReference type="RefSeq" id="WP_225239581.1">
    <property type="nucleotide sequence ID" value="NZ_JAHYBX010000006.1"/>
</dbReference>
<organism evidence="2 3">
    <name type="scientific">Massilia hydrophila</name>
    <dbReference type="NCBI Taxonomy" id="3044279"/>
    <lineage>
        <taxon>Bacteria</taxon>
        <taxon>Pseudomonadati</taxon>
        <taxon>Pseudomonadota</taxon>
        <taxon>Betaproteobacteria</taxon>
        <taxon>Burkholderiales</taxon>
        <taxon>Oxalobacteraceae</taxon>
        <taxon>Telluria group</taxon>
        <taxon>Massilia</taxon>
    </lineage>
</organism>
<name>A0ABS7YCE0_9BURK</name>
<comment type="caution">
    <text evidence="2">The sequence shown here is derived from an EMBL/GenBank/DDBJ whole genome shotgun (WGS) entry which is preliminary data.</text>
</comment>
<dbReference type="EMBL" id="JAHYBX010000006">
    <property type="protein sequence ID" value="MCA1857365.1"/>
    <property type="molecule type" value="Genomic_DNA"/>
</dbReference>
<keyword evidence="3" id="KW-1185">Reference proteome</keyword>
<dbReference type="Pfam" id="PF01522">
    <property type="entry name" value="Polysacc_deac_1"/>
    <property type="match status" value="1"/>
</dbReference>
<reference evidence="2 3" key="1">
    <citation type="submission" date="2021-07" db="EMBL/GenBank/DDBJ databases">
        <title>Characterization of Violacein-producing bacteria and related species.</title>
        <authorList>
            <person name="Wilson H.S."/>
            <person name="De Leon M.E."/>
        </authorList>
    </citation>
    <scope>NUCLEOTIDE SEQUENCE [LARGE SCALE GENOMIC DNA]</scope>
    <source>
        <strain evidence="2 3">HSC-2F05</strain>
    </source>
</reference>
<gene>
    <name evidence="2" type="ORF">LE190_15735</name>
</gene>
<accession>A0ABS7YCE0</accession>
<dbReference type="CDD" id="cd10979">
    <property type="entry name" value="CE4_PuuE_like"/>
    <property type="match status" value="1"/>
</dbReference>
<dbReference type="InterPro" id="IPR011330">
    <property type="entry name" value="Glyco_hydro/deAcase_b/a-brl"/>
</dbReference>
<evidence type="ECO:0000313" key="3">
    <source>
        <dbReference type="Proteomes" id="UP001198602"/>
    </source>
</evidence>
<proteinExistence type="predicted"/>
<dbReference type="InterPro" id="IPR002509">
    <property type="entry name" value="NODB_dom"/>
</dbReference>
<protein>
    <submittedName>
        <fullName evidence="2">Polysaccharide deacetylase family protein</fullName>
    </submittedName>
</protein>
<dbReference type="Gene3D" id="3.20.20.370">
    <property type="entry name" value="Glycoside hydrolase/deacetylase"/>
    <property type="match status" value="1"/>
</dbReference>
<dbReference type="Proteomes" id="UP001198602">
    <property type="component" value="Unassembled WGS sequence"/>
</dbReference>